<gene>
    <name evidence="3" type="ORF">A0H81_00591</name>
</gene>
<comment type="caution">
    <text evidence="3">The sequence shown here is derived from an EMBL/GenBank/DDBJ whole genome shotgun (WGS) entry which is preliminary data.</text>
</comment>
<feature type="signal peptide" evidence="2">
    <location>
        <begin position="1"/>
        <end position="20"/>
    </location>
</feature>
<accession>A0A1C7MPF1</accession>
<protein>
    <submittedName>
        <fullName evidence="3">Uncharacterized protein</fullName>
    </submittedName>
</protein>
<evidence type="ECO:0000256" key="2">
    <source>
        <dbReference type="SAM" id="SignalP"/>
    </source>
</evidence>
<evidence type="ECO:0000313" key="3">
    <source>
        <dbReference type="EMBL" id="OBZ78761.1"/>
    </source>
</evidence>
<feature type="region of interest" description="Disordered" evidence="1">
    <location>
        <begin position="54"/>
        <end position="81"/>
    </location>
</feature>
<keyword evidence="4" id="KW-1185">Reference proteome</keyword>
<sequence>MRSPIIAFSILAAAAAPALAAPPSPHLPADAITHPRNTEVEAKGMPMEFSPIRNRQLGQEGKPNHSTASHSHTHMPHATSA</sequence>
<name>A0A1C7MPF1_GRIFR</name>
<evidence type="ECO:0000313" key="4">
    <source>
        <dbReference type="Proteomes" id="UP000092993"/>
    </source>
</evidence>
<keyword evidence="2" id="KW-0732">Signal</keyword>
<dbReference type="AlphaFoldDB" id="A0A1C7MPF1"/>
<evidence type="ECO:0000256" key="1">
    <source>
        <dbReference type="SAM" id="MobiDB-lite"/>
    </source>
</evidence>
<dbReference type="Proteomes" id="UP000092993">
    <property type="component" value="Unassembled WGS sequence"/>
</dbReference>
<reference evidence="3 4" key="1">
    <citation type="submission" date="2016-03" db="EMBL/GenBank/DDBJ databases">
        <title>Whole genome sequencing of Grifola frondosa 9006-11.</title>
        <authorList>
            <person name="Min B."/>
            <person name="Park H."/>
            <person name="Kim J.-G."/>
            <person name="Cho H."/>
            <person name="Oh Y.-L."/>
            <person name="Kong W.-S."/>
            <person name="Choi I.-G."/>
        </authorList>
    </citation>
    <scope>NUCLEOTIDE SEQUENCE [LARGE SCALE GENOMIC DNA]</scope>
    <source>
        <strain evidence="3 4">9006-11</strain>
    </source>
</reference>
<proteinExistence type="predicted"/>
<feature type="chain" id="PRO_5008889249" evidence="2">
    <location>
        <begin position="21"/>
        <end position="81"/>
    </location>
</feature>
<dbReference type="EMBL" id="LUGG01000001">
    <property type="protein sequence ID" value="OBZ78761.1"/>
    <property type="molecule type" value="Genomic_DNA"/>
</dbReference>
<organism evidence="3 4">
    <name type="scientific">Grifola frondosa</name>
    <name type="common">Maitake</name>
    <name type="synonym">Polyporus frondosus</name>
    <dbReference type="NCBI Taxonomy" id="5627"/>
    <lineage>
        <taxon>Eukaryota</taxon>
        <taxon>Fungi</taxon>
        <taxon>Dikarya</taxon>
        <taxon>Basidiomycota</taxon>
        <taxon>Agaricomycotina</taxon>
        <taxon>Agaricomycetes</taxon>
        <taxon>Polyporales</taxon>
        <taxon>Grifolaceae</taxon>
        <taxon>Grifola</taxon>
    </lineage>
</organism>